<evidence type="ECO:0000256" key="2">
    <source>
        <dbReference type="ARBA" id="ARBA00023125"/>
    </source>
</evidence>
<protein>
    <submittedName>
        <fullName evidence="5">AraC family transcriptional regulator</fullName>
    </submittedName>
</protein>
<dbReference type="InterPro" id="IPR037923">
    <property type="entry name" value="HTH-like"/>
</dbReference>
<evidence type="ECO:0000313" key="6">
    <source>
        <dbReference type="Proteomes" id="UP000313948"/>
    </source>
</evidence>
<dbReference type="InterPro" id="IPR014710">
    <property type="entry name" value="RmlC-like_jellyroll"/>
</dbReference>
<evidence type="ECO:0000256" key="1">
    <source>
        <dbReference type="ARBA" id="ARBA00023015"/>
    </source>
</evidence>
<name>A0ABX5VL61_9MICO</name>
<evidence type="ECO:0000313" key="5">
    <source>
        <dbReference type="EMBL" id="QDB79212.1"/>
    </source>
</evidence>
<dbReference type="EMBL" id="CP040899">
    <property type="protein sequence ID" value="QDB79212.1"/>
    <property type="molecule type" value="Genomic_DNA"/>
</dbReference>
<dbReference type="PANTHER" id="PTHR43280">
    <property type="entry name" value="ARAC-FAMILY TRANSCRIPTIONAL REGULATOR"/>
    <property type="match status" value="1"/>
</dbReference>
<keyword evidence="2" id="KW-0238">DNA-binding</keyword>
<evidence type="ECO:0000259" key="4">
    <source>
        <dbReference type="PROSITE" id="PS01124"/>
    </source>
</evidence>
<organism evidence="5 6">
    <name type="scientific">Georgenia wutianyii</name>
    <dbReference type="NCBI Taxonomy" id="2585135"/>
    <lineage>
        <taxon>Bacteria</taxon>
        <taxon>Bacillati</taxon>
        <taxon>Actinomycetota</taxon>
        <taxon>Actinomycetes</taxon>
        <taxon>Micrococcales</taxon>
        <taxon>Bogoriellaceae</taxon>
        <taxon>Georgenia</taxon>
    </lineage>
</organism>
<dbReference type="InterPro" id="IPR018060">
    <property type="entry name" value="HTH_AraC"/>
</dbReference>
<dbReference type="Proteomes" id="UP000313948">
    <property type="component" value="Chromosome"/>
</dbReference>
<dbReference type="Gene3D" id="2.60.120.10">
    <property type="entry name" value="Jelly Rolls"/>
    <property type="match status" value="1"/>
</dbReference>
<proteinExistence type="predicted"/>
<gene>
    <name evidence="5" type="ORF">FE251_07375</name>
</gene>
<dbReference type="PROSITE" id="PS01124">
    <property type="entry name" value="HTH_ARAC_FAMILY_2"/>
    <property type="match status" value="1"/>
</dbReference>
<dbReference type="SMART" id="SM00342">
    <property type="entry name" value="HTH_ARAC"/>
    <property type="match status" value="1"/>
</dbReference>
<sequence>MLDFAGDLMSRGHDVAVARVRGVDDNMSRPHRHDYFEIYCLEAGARNHWAEQTLYRIEPSELIVFPPGVEHFSYGDDGVAFQRVVVYFRPEAVLYPHVLAGFAEVGVTRPAGVRSRVRQVVDELLDVQDVLGDGGQEEMRLLVTQLLVKLQREERRDARVSAQGGRIAEVIHFLHEHYAEPIDLTTLAGRFYISPYHLAREFKRHTGATVIGYVNGLRIGRAERLLQETDHPVGRISSIVGFANVTHFNRVFRSRTSLTPSQFRAGATPVREVRSVGA</sequence>
<evidence type="ECO:0000256" key="3">
    <source>
        <dbReference type="ARBA" id="ARBA00023163"/>
    </source>
</evidence>
<dbReference type="PROSITE" id="PS00041">
    <property type="entry name" value="HTH_ARAC_FAMILY_1"/>
    <property type="match status" value="1"/>
</dbReference>
<dbReference type="InterPro" id="IPR009057">
    <property type="entry name" value="Homeodomain-like_sf"/>
</dbReference>
<dbReference type="InterPro" id="IPR018062">
    <property type="entry name" value="HTH_AraC-typ_CS"/>
</dbReference>
<dbReference type="Pfam" id="PF12833">
    <property type="entry name" value="HTH_18"/>
    <property type="match status" value="1"/>
</dbReference>
<keyword evidence="1" id="KW-0805">Transcription regulation</keyword>
<dbReference type="SUPFAM" id="SSF46689">
    <property type="entry name" value="Homeodomain-like"/>
    <property type="match status" value="2"/>
</dbReference>
<dbReference type="RefSeq" id="WP_139071732.1">
    <property type="nucleotide sequence ID" value="NZ_CP040899.1"/>
</dbReference>
<dbReference type="Pfam" id="PF02311">
    <property type="entry name" value="AraC_binding"/>
    <property type="match status" value="1"/>
</dbReference>
<dbReference type="Gene3D" id="1.10.10.60">
    <property type="entry name" value="Homeodomain-like"/>
    <property type="match status" value="2"/>
</dbReference>
<dbReference type="InterPro" id="IPR003313">
    <property type="entry name" value="AraC-bd"/>
</dbReference>
<feature type="domain" description="HTH araC/xylS-type" evidence="4">
    <location>
        <begin position="168"/>
        <end position="266"/>
    </location>
</feature>
<keyword evidence="3" id="KW-0804">Transcription</keyword>
<reference evidence="5 6" key="1">
    <citation type="submission" date="2019-05" db="EMBL/GenBank/DDBJ databases">
        <title>Georgenia *** sp. nov., and Georgenia *** sp. nov., isolated from the intestinal contents of plateau pika (Ochotona curzoniae) in the Qinghai-Tibet plateau of China.</title>
        <authorList>
            <person name="Tian Z."/>
        </authorList>
    </citation>
    <scope>NUCLEOTIDE SEQUENCE [LARGE SCALE GENOMIC DNA]</scope>
    <source>
        <strain evidence="5 6">Z294</strain>
    </source>
</reference>
<keyword evidence="6" id="KW-1185">Reference proteome</keyword>
<dbReference type="PANTHER" id="PTHR43280:SF28">
    <property type="entry name" value="HTH-TYPE TRANSCRIPTIONAL ACTIVATOR RHAS"/>
    <property type="match status" value="1"/>
</dbReference>
<accession>A0ABX5VL61</accession>
<dbReference type="SUPFAM" id="SSF51215">
    <property type="entry name" value="Regulatory protein AraC"/>
    <property type="match status" value="1"/>
</dbReference>